<proteinExistence type="predicted"/>
<evidence type="ECO:0000313" key="3">
    <source>
        <dbReference type="Proteomes" id="UP001190700"/>
    </source>
</evidence>
<feature type="compositionally biased region" description="Low complexity" evidence="1">
    <location>
        <begin position="1"/>
        <end position="15"/>
    </location>
</feature>
<keyword evidence="3" id="KW-1185">Reference proteome</keyword>
<evidence type="ECO:0000256" key="1">
    <source>
        <dbReference type="SAM" id="MobiDB-lite"/>
    </source>
</evidence>
<gene>
    <name evidence="2" type="ORF">CYMTET_19870</name>
</gene>
<feature type="non-terminal residue" evidence="2">
    <location>
        <position position="295"/>
    </location>
</feature>
<protein>
    <submittedName>
        <fullName evidence="2">Uncharacterized protein</fullName>
    </submittedName>
</protein>
<feature type="region of interest" description="Disordered" evidence="1">
    <location>
        <begin position="1"/>
        <end position="27"/>
    </location>
</feature>
<accession>A0AAE0L4I9</accession>
<name>A0AAE0L4I9_9CHLO</name>
<organism evidence="2 3">
    <name type="scientific">Cymbomonas tetramitiformis</name>
    <dbReference type="NCBI Taxonomy" id="36881"/>
    <lineage>
        <taxon>Eukaryota</taxon>
        <taxon>Viridiplantae</taxon>
        <taxon>Chlorophyta</taxon>
        <taxon>Pyramimonadophyceae</taxon>
        <taxon>Pyramimonadales</taxon>
        <taxon>Pyramimonadaceae</taxon>
        <taxon>Cymbomonas</taxon>
    </lineage>
</organism>
<evidence type="ECO:0000313" key="2">
    <source>
        <dbReference type="EMBL" id="KAK3271803.1"/>
    </source>
</evidence>
<sequence>MSDCGGSIPDLDSGSDSGGDDDYYDDHRGGDFGDLIAGLDSGSDSCDDDGQLPSDAWACDRVWIEDTKWLVVVLFKDSHTVEQLDLKMLQHDELEALVQIKKALLMMDEEDVPAGVKLLDMSLVLKTTAVQASGLGMATSQKANHKVDRSAIWDPVAASPPVPVAPPAAFRKIPSDGDHRLRAWRERGRCTLVDALRKNLQTLCKMQGVVPPLMACDRWLWRAKLQADRNEPAADEPVDPVIPSNGWVDDGLVEDLTRGAVPTEKAQEIVQQLTRVAKLEAENLASSSPLLRLPK</sequence>
<comment type="caution">
    <text evidence="2">The sequence shown here is derived from an EMBL/GenBank/DDBJ whole genome shotgun (WGS) entry which is preliminary data.</text>
</comment>
<dbReference type="Proteomes" id="UP001190700">
    <property type="component" value="Unassembled WGS sequence"/>
</dbReference>
<dbReference type="EMBL" id="LGRX02009359">
    <property type="protein sequence ID" value="KAK3271803.1"/>
    <property type="molecule type" value="Genomic_DNA"/>
</dbReference>
<dbReference type="AlphaFoldDB" id="A0AAE0L4I9"/>
<reference evidence="2 3" key="1">
    <citation type="journal article" date="2015" name="Genome Biol. Evol.">
        <title>Comparative Genomics of a Bacterivorous Green Alga Reveals Evolutionary Causalities and Consequences of Phago-Mixotrophic Mode of Nutrition.</title>
        <authorList>
            <person name="Burns J.A."/>
            <person name="Paasch A."/>
            <person name="Narechania A."/>
            <person name="Kim E."/>
        </authorList>
    </citation>
    <scope>NUCLEOTIDE SEQUENCE [LARGE SCALE GENOMIC DNA]</scope>
    <source>
        <strain evidence="2 3">PLY_AMNH</strain>
    </source>
</reference>